<dbReference type="Gene3D" id="2.40.160.10">
    <property type="entry name" value="Porin"/>
    <property type="match status" value="1"/>
</dbReference>
<evidence type="ECO:0000256" key="2">
    <source>
        <dbReference type="ARBA" id="ARBA00011233"/>
    </source>
</evidence>
<comment type="caution">
    <text evidence="13">The sequence shown here is derived from an EMBL/GenBank/DDBJ whole genome shotgun (WGS) entry which is preliminary data.</text>
</comment>
<reference evidence="13 14" key="1">
    <citation type="submission" date="2016-10" db="EMBL/GenBank/DDBJ databases">
        <title>Genome of airborne Acinetobacter sp. 5-2Ac02 in the hospital environment: Species near to Acinetobacter towneri.</title>
        <authorList>
            <person name="Barbosa B."/>
            <person name="Fernandez-Garcia L."/>
            <person name="Gato E."/>
            <person name="Leao R."/>
            <person name="Albano R."/>
            <person name="Fernandez B."/>
            <person name="Fernandez-Cuenca F."/>
            <person name="Marques E."/>
            <person name="Tomas M."/>
        </authorList>
    </citation>
    <scope>NUCLEOTIDE SEQUENCE [LARGE SCALE GENOMIC DNA]</scope>
    <source>
        <strain evidence="13 14">5-2Ac02</strain>
    </source>
</reference>
<dbReference type="Proteomes" id="UP000186931">
    <property type="component" value="Unassembled WGS sequence"/>
</dbReference>
<evidence type="ECO:0000313" key="14">
    <source>
        <dbReference type="Proteomes" id="UP000186931"/>
    </source>
</evidence>
<dbReference type="GO" id="GO:0034220">
    <property type="term" value="P:monoatomic ion transmembrane transport"/>
    <property type="evidence" value="ECO:0007669"/>
    <property type="project" value="InterPro"/>
</dbReference>
<dbReference type="GO" id="GO:0015288">
    <property type="term" value="F:porin activity"/>
    <property type="evidence" value="ECO:0007669"/>
    <property type="project" value="UniProtKB-KW"/>
</dbReference>
<keyword evidence="7" id="KW-0406">Ion transport</keyword>
<comment type="subunit">
    <text evidence="2">Homotrimer.</text>
</comment>
<evidence type="ECO:0000256" key="10">
    <source>
        <dbReference type="ARBA" id="ARBA00023237"/>
    </source>
</evidence>
<evidence type="ECO:0000256" key="9">
    <source>
        <dbReference type="ARBA" id="ARBA00023136"/>
    </source>
</evidence>
<gene>
    <name evidence="13" type="ORF">BJN41_06550</name>
</gene>
<evidence type="ECO:0000256" key="7">
    <source>
        <dbReference type="ARBA" id="ARBA00023065"/>
    </source>
</evidence>
<protein>
    <submittedName>
        <fullName evidence="13">Porin</fullName>
    </submittedName>
</protein>
<dbReference type="InterPro" id="IPR023614">
    <property type="entry name" value="Porin_dom_sf"/>
</dbReference>
<accession>A0A1E8E0W9</accession>
<dbReference type="PANTHER" id="PTHR34501">
    <property type="entry name" value="PROTEIN YDDL-RELATED"/>
    <property type="match status" value="1"/>
</dbReference>
<comment type="subcellular location">
    <subcellularLocation>
        <location evidence="1">Cell outer membrane</location>
        <topology evidence="1">Multi-pass membrane protein</topology>
    </subcellularLocation>
</comment>
<evidence type="ECO:0000256" key="11">
    <source>
        <dbReference type="SAM" id="SignalP"/>
    </source>
</evidence>
<dbReference type="RefSeq" id="WP_070154500.1">
    <property type="nucleotide sequence ID" value="NZ_MKQS01000013.1"/>
</dbReference>
<dbReference type="InterPro" id="IPR050298">
    <property type="entry name" value="Gram-neg_bact_OMP"/>
</dbReference>
<evidence type="ECO:0000256" key="1">
    <source>
        <dbReference type="ARBA" id="ARBA00004571"/>
    </source>
</evidence>
<sequence length="383" mass="41614">MKKTLCALAVGATLFTPALAMAADVKVYGRAHVSLDYLDDGKDYNEVGLSSNSSRLGFKAEQKLENGMTVFGQIEQEINFASGSANDDLEFATRDTFVGLKGDFGQARVGRFDSPFKAARGPVNFFGAQVGDIRNVTRAGNLRFDERNANTIEYQTPKFGGGFNVLAALSLHEGNSAGYPSKVTKTSTKTIRIVDANGKEQVITVPDTTTTIAEKGDSKKDKAYDLALTYKEGPVDFAAAYERYEEEARGGERDGFRIAAAYKITPEFNLGALYQLLTHDDDKANPDAQVFGVAADYKVAPKTYVRGQVFHRDVDADDANATLLAVGVEHRLDKAVRVYANLATMLNDTKSNLTPWSQGRSNNVGGVNDEDALGLSLGFRYDF</sequence>
<dbReference type="PANTHER" id="PTHR34501:SF9">
    <property type="entry name" value="MAJOR OUTER MEMBRANE PROTEIN P.IA"/>
    <property type="match status" value="1"/>
</dbReference>
<dbReference type="CDD" id="cd00342">
    <property type="entry name" value="gram_neg_porins"/>
    <property type="match status" value="1"/>
</dbReference>
<dbReference type="SUPFAM" id="SSF56935">
    <property type="entry name" value="Porins"/>
    <property type="match status" value="1"/>
</dbReference>
<evidence type="ECO:0000259" key="12">
    <source>
        <dbReference type="Pfam" id="PF13609"/>
    </source>
</evidence>
<dbReference type="InterPro" id="IPR001702">
    <property type="entry name" value="Porin_Gram-ve"/>
</dbReference>
<feature type="domain" description="Porin" evidence="12">
    <location>
        <begin position="8"/>
        <end position="349"/>
    </location>
</feature>
<dbReference type="InterPro" id="IPR033900">
    <property type="entry name" value="Gram_neg_porin_domain"/>
</dbReference>
<dbReference type="EMBL" id="MKQS01000013">
    <property type="protein sequence ID" value="OFE43322.1"/>
    <property type="molecule type" value="Genomic_DNA"/>
</dbReference>
<keyword evidence="4" id="KW-1134">Transmembrane beta strand</keyword>
<proteinExistence type="predicted"/>
<keyword evidence="5" id="KW-0812">Transmembrane</keyword>
<dbReference type="AlphaFoldDB" id="A0A1E8E0W9"/>
<evidence type="ECO:0000256" key="3">
    <source>
        <dbReference type="ARBA" id="ARBA00022448"/>
    </source>
</evidence>
<keyword evidence="3" id="KW-0813">Transport</keyword>
<keyword evidence="9" id="KW-0472">Membrane</keyword>
<dbReference type="GO" id="GO:0046930">
    <property type="term" value="C:pore complex"/>
    <property type="evidence" value="ECO:0007669"/>
    <property type="project" value="UniProtKB-KW"/>
</dbReference>
<dbReference type="GO" id="GO:0009279">
    <property type="term" value="C:cell outer membrane"/>
    <property type="evidence" value="ECO:0007669"/>
    <property type="project" value="UniProtKB-SubCell"/>
</dbReference>
<keyword evidence="8" id="KW-0626">Porin</keyword>
<organism evidence="13 14">
    <name type="scientific">Acinetobacter towneri</name>
    <dbReference type="NCBI Taxonomy" id="202956"/>
    <lineage>
        <taxon>Bacteria</taxon>
        <taxon>Pseudomonadati</taxon>
        <taxon>Pseudomonadota</taxon>
        <taxon>Gammaproteobacteria</taxon>
        <taxon>Moraxellales</taxon>
        <taxon>Moraxellaceae</taxon>
        <taxon>Acinetobacter</taxon>
    </lineage>
</organism>
<name>A0A1E8E0W9_9GAMM</name>
<dbReference type="Pfam" id="PF13609">
    <property type="entry name" value="Porin_4"/>
    <property type="match status" value="1"/>
</dbReference>
<dbReference type="PRINTS" id="PR00182">
    <property type="entry name" value="ECOLNEIPORIN"/>
</dbReference>
<evidence type="ECO:0000313" key="13">
    <source>
        <dbReference type="EMBL" id="OFE43322.1"/>
    </source>
</evidence>
<feature type="chain" id="PRO_5009213297" evidence="11">
    <location>
        <begin position="23"/>
        <end position="383"/>
    </location>
</feature>
<evidence type="ECO:0000256" key="8">
    <source>
        <dbReference type="ARBA" id="ARBA00023114"/>
    </source>
</evidence>
<keyword evidence="10" id="KW-0998">Cell outer membrane</keyword>
<feature type="signal peptide" evidence="11">
    <location>
        <begin position="1"/>
        <end position="22"/>
    </location>
</feature>
<dbReference type="STRING" id="202956.BJN41_06550"/>
<evidence type="ECO:0000256" key="5">
    <source>
        <dbReference type="ARBA" id="ARBA00022692"/>
    </source>
</evidence>
<evidence type="ECO:0000256" key="4">
    <source>
        <dbReference type="ARBA" id="ARBA00022452"/>
    </source>
</evidence>
<evidence type="ECO:0000256" key="6">
    <source>
        <dbReference type="ARBA" id="ARBA00022729"/>
    </source>
</evidence>
<keyword evidence="6 11" id="KW-0732">Signal</keyword>